<proteinExistence type="predicted"/>
<protein>
    <recommendedName>
        <fullName evidence="2">NAD(P)-binding domain-containing protein</fullName>
    </recommendedName>
</protein>
<feature type="domain" description="NAD(P)-binding" evidence="2">
    <location>
        <begin position="162"/>
        <end position="366"/>
    </location>
</feature>
<dbReference type="Gene3D" id="3.40.50.720">
    <property type="entry name" value="NAD(P)-binding Rossmann-like Domain"/>
    <property type="match status" value="1"/>
</dbReference>
<dbReference type="PANTHER" id="PTHR43355:SF2">
    <property type="entry name" value="FLAVIN REDUCTASE (NADPH)"/>
    <property type="match status" value="1"/>
</dbReference>
<evidence type="ECO:0000259" key="2">
    <source>
        <dbReference type="Pfam" id="PF13460"/>
    </source>
</evidence>
<evidence type="ECO:0000313" key="3">
    <source>
        <dbReference type="EMBL" id="CAJ1966411.1"/>
    </source>
</evidence>
<dbReference type="InterPro" id="IPR051606">
    <property type="entry name" value="Polyketide_Oxido-like"/>
</dbReference>
<feature type="compositionally biased region" description="Polar residues" evidence="1">
    <location>
        <begin position="86"/>
        <end position="95"/>
    </location>
</feature>
<dbReference type="Proteomes" id="UP001295423">
    <property type="component" value="Unassembled WGS sequence"/>
</dbReference>
<sequence>MEYRGAENLGLGHDPMMEHLGFTSSFHNRPSYGKPLSTSHRSNHLREGSAGSYSEHRGDVRKQSYGSQSGGIPASYSWDSKDSRASQRSGQTTDSQSRRIAGGSNYNHNKRISRTKIAQEERSQRTSHDRRSRHEVRREHTTVDEGDENFLHTSDNVIALFGAYGTTGQHFLQFALEAGYRVRVLLLPGVQLDIPESKNLTVVTGTLDEEQKIERVLKKASYVVCMLGDCTKIIEEKDGESSHSNYRFIQRLVSILERVRSKRVLLYQASSVALDNEGSTPILSSLVKKMQITKAKREALAEQDKIVAYLSTQLDQDSCRYIITRPSDLIWDKPSKRKLAASKSQPGPFAITNIDLAEFSLNALKNEKLYNTCPYVVKDY</sequence>
<dbReference type="EMBL" id="CAKOGP040002280">
    <property type="protein sequence ID" value="CAJ1966411.1"/>
    <property type="molecule type" value="Genomic_DNA"/>
</dbReference>
<name>A0AAD2G9T8_9STRA</name>
<dbReference type="GO" id="GO:0042602">
    <property type="term" value="F:riboflavin reductase (NADPH) activity"/>
    <property type="evidence" value="ECO:0007669"/>
    <property type="project" value="TreeGrafter"/>
</dbReference>
<keyword evidence="4" id="KW-1185">Reference proteome</keyword>
<feature type="compositionally biased region" description="Basic and acidic residues" evidence="1">
    <location>
        <begin position="117"/>
        <end position="129"/>
    </location>
</feature>
<comment type="caution">
    <text evidence="3">The sequence shown here is derived from an EMBL/GenBank/DDBJ whole genome shotgun (WGS) entry which is preliminary data.</text>
</comment>
<dbReference type="AlphaFoldDB" id="A0AAD2G9T8"/>
<dbReference type="GO" id="GO:0004074">
    <property type="term" value="F:biliverdin reductase [NAD(P)H] activity"/>
    <property type="evidence" value="ECO:0007669"/>
    <property type="project" value="TreeGrafter"/>
</dbReference>
<dbReference type="InterPro" id="IPR036291">
    <property type="entry name" value="NAD(P)-bd_dom_sf"/>
</dbReference>
<dbReference type="SUPFAM" id="SSF51735">
    <property type="entry name" value="NAD(P)-binding Rossmann-fold domains"/>
    <property type="match status" value="1"/>
</dbReference>
<dbReference type="PANTHER" id="PTHR43355">
    <property type="entry name" value="FLAVIN REDUCTASE (NADPH)"/>
    <property type="match status" value="1"/>
</dbReference>
<organism evidence="3 4">
    <name type="scientific">Cylindrotheca closterium</name>
    <dbReference type="NCBI Taxonomy" id="2856"/>
    <lineage>
        <taxon>Eukaryota</taxon>
        <taxon>Sar</taxon>
        <taxon>Stramenopiles</taxon>
        <taxon>Ochrophyta</taxon>
        <taxon>Bacillariophyta</taxon>
        <taxon>Bacillariophyceae</taxon>
        <taxon>Bacillariophycidae</taxon>
        <taxon>Bacillariales</taxon>
        <taxon>Bacillariaceae</taxon>
        <taxon>Cylindrotheca</taxon>
    </lineage>
</organism>
<dbReference type="Pfam" id="PF13460">
    <property type="entry name" value="NAD_binding_10"/>
    <property type="match status" value="1"/>
</dbReference>
<dbReference type="InterPro" id="IPR016040">
    <property type="entry name" value="NAD(P)-bd_dom"/>
</dbReference>
<reference evidence="3" key="1">
    <citation type="submission" date="2023-08" db="EMBL/GenBank/DDBJ databases">
        <authorList>
            <person name="Audoor S."/>
            <person name="Bilcke G."/>
        </authorList>
    </citation>
    <scope>NUCLEOTIDE SEQUENCE</scope>
</reference>
<gene>
    <name evidence="3" type="ORF">CYCCA115_LOCUS21995</name>
</gene>
<evidence type="ECO:0000256" key="1">
    <source>
        <dbReference type="SAM" id="MobiDB-lite"/>
    </source>
</evidence>
<accession>A0AAD2G9T8</accession>
<evidence type="ECO:0000313" key="4">
    <source>
        <dbReference type="Proteomes" id="UP001295423"/>
    </source>
</evidence>
<feature type="region of interest" description="Disordered" evidence="1">
    <location>
        <begin position="31"/>
        <end position="142"/>
    </location>
</feature>